<dbReference type="SUPFAM" id="SSF48371">
    <property type="entry name" value="ARM repeat"/>
    <property type="match status" value="1"/>
</dbReference>
<evidence type="ECO:0000256" key="5">
    <source>
        <dbReference type="ARBA" id="ARBA00023069"/>
    </source>
</evidence>
<evidence type="ECO:0000313" key="11">
    <source>
        <dbReference type="EMBL" id="EAY12167.1"/>
    </source>
</evidence>
<keyword evidence="12" id="KW-1185">Reference proteome</keyword>
<proteinExistence type="predicted"/>
<dbReference type="Pfam" id="PF23383">
    <property type="entry name" value="Beta-prop_IFT140_1st"/>
    <property type="match status" value="1"/>
</dbReference>
<feature type="domain" description="IF140 C-terminal TPR" evidence="9">
    <location>
        <begin position="1157"/>
        <end position="1277"/>
    </location>
</feature>
<reference evidence="11" key="1">
    <citation type="submission" date="2006-10" db="EMBL/GenBank/DDBJ databases">
        <authorList>
            <person name="Amadeo P."/>
            <person name="Zhao Q."/>
            <person name="Wortman J."/>
            <person name="Fraser-Liggett C."/>
            <person name="Carlton J."/>
        </authorList>
    </citation>
    <scope>NUCLEOTIDE SEQUENCE</scope>
    <source>
        <strain evidence="11">G3</strain>
    </source>
</reference>
<dbReference type="InterPro" id="IPR056156">
    <property type="entry name" value="TPR_IF140_C"/>
</dbReference>
<comment type="subcellular location">
    <subcellularLocation>
        <location evidence="1">Cell projection</location>
        <location evidence="1">Cilium</location>
    </subcellularLocation>
</comment>
<dbReference type="GO" id="GO:0030991">
    <property type="term" value="C:intraciliary transport particle A"/>
    <property type="evidence" value="ECO:0000318"/>
    <property type="project" value="GO_Central"/>
</dbReference>
<dbReference type="VEuPathDB" id="TrichDB:TVAG_003730"/>
<keyword evidence="3" id="KW-0677">Repeat</keyword>
<evidence type="ECO:0000259" key="8">
    <source>
        <dbReference type="Pfam" id="PF23383"/>
    </source>
</evidence>
<dbReference type="VEuPathDB" id="TrichDB:TVAGG3_0475780"/>
<sequence>MDFVKNDFNGFNSFDSAAWSYLHPICAVIVADGSVHFFNDRGEEFVSEKLSRNTKALVISWSPCTDTLAIGWKDGCVSIFSNGEHIEIDEAHKSPVTKLCWHPALPYLFSADESNSMICWDCEEDPCEIFLAKAEEKIDNVIFSHTGSPQVYISCGKTIYKVEESDEEEDSALEKISESESEFTQLQFSATTQRLIAITKNNELEMYDTLHGYKKFSQVKLQPGIDVFFTDVRADLITYSVVNVIIVWSPSNDRMMLLRAPFDEAYTSIFFDTNTSILFATTDSGKIVMFKNTMKGPLKREGWSNPIIVDTQTKIEQAQWSHAFPGFIALAKNRKPSIIRYFELFALNELTCLSKCNMIKTRNDILKVGGAIYRLSESQNIVLASSSDVANLFQKKGGNLSPMGTIKTGTDLAIIMGENIFVAEDTNIKRLNLSGTLVQTNSLGSNSPIQFLEKSEQFLVAICQDRTVFVVDAGRRQTKTLYTTTFSAPYQDYRIRSVALSASGFCVSIILDIFNNGSWRPSPYIFLHSPQFDKTVNVDFGLSVPVLALWDTEDPRLLCVQVTPYRSTLESNGDAVVVPLFVGDSLFTFKQPTLKVPPSGRLSVVNIPRVLFNMDGLLPCMCILPQFAGIDTADEGTRKSLMELNFALASGDIDAALNAARNVQSDGTWRMLCQTCIQNDRTELLPMCLGKIGNAAFAIHVSKALKENDIVLAKFLTCVAIGANDNAKKIAVENKRYELVAQLSISVGEYDDALSLTRKRDRMHVKQIQYQRGRIFEIQGNLKEAARSWEEAGVIETEFPRAAMQADNLKFLFEYVETRSLSEVPKGLLLWLGRFFEAHNVDKSAIKMYESANSVTDMVRLLSLLGRFDDCRKVLQKSKHPASYCMFARILMKRISYLKDQNDQSGEINKLQKEVIDLFRRARQYSQAMDFALSQKLFDEVLSLSFSCPQTTLIKAAQTFEELRMDKQAVILYARAGRMNRALALCFTKNLYDALDEISDSLTIKTPPDILVTCGKHFIESDRWSKAAECFALAKQFDIVEKIMKDHNVKISKQTIQSIAETEQDPEILRQFAAMCERQNENSIAASLYVKLKDLLSAVKCLARAGDTQKVVKFAKTARNREVYILAANYLQTLDAYGSETIFDLIVAFLTKSGALDKLARFYDSIARQCAEEHQEYERAFELLKKSVETMINAPESDKREAMLNVFRERTRTMAMYIESTKIVEENPQQALAICATLLKTPNIEQLLKLDDIYIVMIEAFVAKGSMKNAYKLLDDMVQSGTDVLFYLDLSEIQAIYKAVGQTYTPPKREEEEDDFDDVEDLTDEDVV</sequence>
<evidence type="ECO:0000256" key="1">
    <source>
        <dbReference type="ARBA" id="ARBA00004138"/>
    </source>
</evidence>
<dbReference type="InterPro" id="IPR016024">
    <property type="entry name" value="ARM-type_fold"/>
</dbReference>
<dbReference type="FunFam" id="1.25.40.470:FF:000031">
    <property type="entry name" value="Uncharacterized protein TCIL3000_10_12370"/>
    <property type="match status" value="1"/>
</dbReference>
<reference evidence="11" key="2">
    <citation type="journal article" date="2007" name="Science">
        <title>Draft genome sequence of the sexually transmitted pathogen Trichomonas vaginalis.</title>
        <authorList>
            <person name="Carlton J.M."/>
            <person name="Hirt R.P."/>
            <person name="Silva J.C."/>
            <person name="Delcher A.L."/>
            <person name="Schatz M."/>
            <person name="Zhao Q."/>
            <person name="Wortman J.R."/>
            <person name="Bidwell S.L."/>
            <person name="Alsmark U.C.M."/>
            <person name="Besteiro S."/>
            <person name="Sicheritz-Ponten T."/>
            <person name="Noel C.J."/>
            <person name="Dacks J.B."/>
            <person name="Foster P.G."/>
            <person name="Simillion C."/>
            <person name="Van de Peer Y."/>
            <person name="Miranda-Saavedra D."/>
            <person name="Barton G.J."/>
            <person name="Westrop G.D."/>
            <person name="Mueller S."/>
            <person name="Dessi D."/>
            <person name="Fiori P.L."/>
            <person name="Ren Q."/>
            <person name="Paulsen I."/>
            <person name="Zhang H."/>
            <person name="Bastida-Corcuera F.D."/>
            <person name="Simoes-Barbosa A."/>
            <person name="Brown M.T."/>
            <person name="Hayes R.D."/>
            <person name="Mukherjee M."/>
            <person name="Okumura C.Y."/>
            <person name="Schneider R."/>
            <person name="Smith A.J."/>
            <person name="Vanacova S."/>
            <person name="Villalvazo M."/>
            <person name="Haas B.J."/>
            <person name="Pertea M."/>
            <person name="Feldblyum T.V."/>
            <person name="Utterback T.R."/>
            <person name="Shu C.L."/>
            <person name="Osoegawa K."/>
            <person name="de Jong P.J."/>
            <person name="Hrdy I."/>
            <person name="Horvathova L."/>
            <person name="Zubacova Z."/>
            <person name="Dolezal P."/>
            <person name="Malik S.B."/>
            <person name="Logsdon J.M. Jr."/>
            <person name="Henze K."/>
            <person name="Gupta A."/>
            <person name="Wang C.C."/>
            <person name="Dunne R.L."/>
            <person name="Upcroft J.A."/>
            <person name="Upcroft P."/>
            <person name="White O."/>
            <person name="Salzberg S.L."/>
            <person name="Tang P."/>
            <person name="Chiu C.-H."/>
            <person name="Lee Y.-S."/>
            <person name="Embley T.M."/>
            <person name="Coombs G.H."/>
            <person name="Mottram J.C."/>
            <person name="Tachezy J."/>
            <person name="Fraser-Liggett C.M."/>
            <person name="Johnson P.J."/>
        </authorList>
    </citation>
    <scope>NUCLEOTIDE SEQUENCE [LARGE SCALE GENOMIC DNA]</scope>
    <source>
        <strain evidence="11">G3</strain>
    </source>
</reference>
<dbReference type="Pfam" id="PF24762">
    <property type="entry name" value="TPR_IF140-IFT172"/>
    <property type="match status" value="1"/>
</dbReference>
<dbReference type="SUPFAM" id="SSF50978">
    <property type="entry name" value="WD40 repeat-like"/>
    <property type="match status" value="1"/>
</dbReference>
<protein>
    <submittedName>
        <fullName evidence="11">Uncharacterized protein</fullName>
    </submittedName>
</protein>
<dbReference type="InParanoid" id="A2E587"/>
<feature type="compositionally biased region" description="Acidic residues" evidence="7">
    <location>
        <begin position="1311"/>
        <end position="1328"/>
    </location>
</feature>
<keyword evidence="2" id="KW-0853">WD repeat</keyword>
<dbReference type="SUPFAM" id="SSF75011">
    <property type="entry name" value="3-carboxy-cis,cis-mucoante lactonizing enzyme"/>
    <property type="match status" value="1"/>
</dbReference>
<organism evidence="11 12">
    <name type="scientific">Trichomonas vaginalis (strain ATCC PRA-98 / G3)</name>
    <dbReference type="NCBI Taxonomy" id="412133"/>
    <lineage>
        <taxon>Eukaryota</taxon>
        <taxon>Metamonada</taxon>
        <taxon>Parabasalia</taxon>
        <taxon>Trichomonadida</taxon>
        <taxon>Trichomonadidae</taxon>
        <taxon>Trichomonas</taxon>
    </lineage>
</organism>
<dbReference type="GO" id="GO:0036064">
    <property type="term" value="C:ciliary basal body"/>
    <property type="evidence" value="ECO:0000318"/>
    <property type="project" value="GO_Central"/>
</dbReference>
<feature type="domain" description="IF140/IFT172/WDR19 TPR" evidence="10">
    <location>
        <begin position="651"/>
        <end position="1149"/>
    </location>
</feature>
<keyword evidence="4" id="KW-0802">TPR repeat</keyword>
<evidence type="ECO:0000256" key="2">
    <source>
        <dbReference type="ARBA" id="ARBA00022574"/>
    </source>
</evidence>
<dbReference type="InterPro" id="IPR036322">
    <property type="entry name" value="WD40_repeat_dom_sf"/>
</dbReference>
<evidence type="ECO:0000259" key="9">
    <source>
        <dbReference type="Pfam" id="PF24760"/>
    </source>
</evidence>
<dbReference type="KEGG" id="tva:4770129"/>
<dbReference type="OrthoDB" id="10258787at2759"/>
<evidence type="ECO:0000256" key="3">
    <source>
        <dbReference type="ARBA" id="ARBA00022737"/>
    </source>
</evidence>
<keyword evidence="5" id="KW-0969">Cilium</keyword>
<name>A2E587_TRIV3</name>
<dbReference type="SMR" id="A2E587"/>
<dbReference type="RefSeq" id="XP_001324390.1">
    <property type="nucleotide sequence ID" value="XM_001324355.1"/>
</dbReference>
<dbReference type="GO" id="GO:0005930">
    <property type="term" value="C:axoneme"/>
    <property type="evidence" value="ECO:0000318"/>
    <property type="project" value="GO_Central"/>
</dbReference>
<dbReference type="PANTHER" id="PTHR15722">
    <property type="entry name" value="IFT140/172-RELATED"/>
    <property type="match status" value="1"/>
</dbReference>
<feature type="domain" description="IFT140 first beta-propeller" evidence="8">
    <location>
        <begin position="16"/>
        <end position="123"/>
    </location>
</feature>
<dbReference type="Pfam" id="PF24760">
    <property type="entry name" value="TPR_IF140_C"/>
    <property type="match status" value="1"/>
</dbReference>
<accession>A2E587</accession>
<dbReference type="PANTHER" id="PTHR15722:SF7">
    <property type="entry name" value="INTRAFLAGELLAR TRANSPORT PROTEIN 140 HOMOLOG"/>
    <property type="match status" value="1"/>
</dbReference>
<keyword evidence="6" id="KW-0966">Cell projection</keyword>
<dbReference type="SMART" id="SM00320">
    <property type="entry name" value="WD40"/>
    <property type="match status" value="4"/>
</dbReference>
<dbReference type="Gene3D" id="2.130.10.10">
    <property type="entry name" value="YVTN repeat-like/Quinoprotein amine dehydrogenase"/>
    <property type="match status" value="1"/>
</dbReference>
<evidence type="ECO:0000259" key="10">
    <source>
        <dbReference type="Pfam" id="PF24762"/>
    </source>
</evidence>
<dbReference type="eggNOG" id="KOG3617">
    <property type="taxonomic scope" value="Eukaryota"/>
</dbReference>
<dbReference type="FunFam" id="2.130.10.10:FF:003627">
    <property type="entry name" value="Uncharacterized protein"/>
    <property type="match status" value="1"/>
</dbReference>
<dbReference type="InterPro" id="IPR001680">
    <property type="entry name" value="WD40_rpt"/>
</dbReference>
<gene>
    <name evidence="11" type="ORF">TVAG_003730</name>
</gene>
<dbReference type="STRING" id="5722.A2E587"/>
<evidence type="ECO:0000256" key="7">
    <source>
        <dbReference type="SAM" id="MobiDB-lite"/>
    </source>
</evidence>
<dbReference type="Gene3D" id="1.25.40.470">
    <property type="match status" value="2"/>
</dbReference>
<evidence type="ECO:0000256" key="4">
    <source>
        <dbReference type="ARBA" id="ARBA00022803"/>
    </source>
</evidence>
<dbReference type="EMBL" id="DS113306">
    <property type="protein sequence ID" value="EAY12167.1"/>
    <property type="molecule type" value="Genomic_DNA"/>
</dbReference>
<feature type="region of interest" description="Disordered" evidence="7">
    <location>
        <begin position="1304"/>
        <end position="1328"/>
    </location>
</feature>
<dbReference type="Proteomes" id="UP000001542">
    <property type="component" value="Unassembled WGS sequence"/>
</dbReference>
<dbReference type="InterPro" id="IPR056154">
    <property type="entry name" value="Beta-prop_IFT140_1st"/>
</dbReference>
<evidence type="ECO:0000313" key="12">
    <source>
        <dbReference type="Proteomes" id="UP000001542"/>
    </source>
</evidence>
<dbReference type="GO" id="GO:0035721">
    <property type="term" value="P:intraciliary retrograde transport"/>
    <property type="evidence" value="ECO:0000318"/>
    <property type="project" value="GO_Central"/>
</dbReference>
<dbReference type="InterPro" id="IPR015943">
    <property type="entry name" value="WD40/YVTN_repeat-like_dom_sf"/>
</dbReference>
<evidence type="ECO:0000256" key="6">
    <source>
        <dbReference type="ARBA" id="ARBA00023273"/>
    </source>
</evidence>
<dbReference type="InterPro" id="IPR056168">
    <property type="entry name" value="TPR_IF140/IFT172/WDR19"/>
</dbReference>